<comment type="caution">
    <text evidence="1">The sequence shown here is derived from an EMBL/GenBank/DDBJ whole genome shotgun (WGS) entry which is preliminary data.</text>
</comment>
<dbReference type="EMBL" id="BJLF01000008">
    <property type="protein sequence ID" value="GEA51184.1"/>
    <property type="molecule type" value="Genomic_DNA"/>
</dbReference>
<protein>
    <submittedName>
        <fullName evidence="1">Lipoprotein</fullName>
    </submittedName>
</protein>
<dbReference type="OrthoDB" id="5917524at2"/>
<reference evidence="1 2" key="1">
    <citation type="submission" date="2019-06" db="EMBL/GenBank/DDBJ databases">
        <title>Whole genome shotgun sequence of Vibrio inusitatus NBRC 102082.</title>
        <authorList>
            <person name="Hosoyama A."/>
            <person name="Uohara A."/>
            <person name="Ohji S."/>
            <person name="Ichikawa N."/>
        </authorList>
    </citation>
    <scope>NUCLEOTIDE SEQUENCE [LARGE SCALE GENOMIC DNA]</scope>
    <source>
        <strain evidence="1 2">NBRC 102082</strain>
    </source>
</reference>
<name>A0A4Y3HY44_9VIBR</name>
<keyword evidence="2" id="KW-1185">Reference proteome</keyword>
<evidence type="ECO:0000313" key="1">
    <source>
        <dbReference type="EMBL" id="GEA51184.1"/>
    </source>
</evidence>
<sequence>MRLLLCALSALFLWGCADKNTQEDNYLEASFELCNTEVSLYSVSDDGKVRIICADGSKFALDNEKTLEIMRDINIDYCSGEGLSKFSESRRYYTFRCKSGTQLSINKGG</sequence>
<evidence type="ECO:0000313" key="2">
    <source>
        <dbReference type="Proteomes" id="UP000318717"/>
    </source>
</evidence>
<dbReference type="Proteomes" id="UP000318717">
    <property type="component" value="Unassembled WGS sequence"/>
</dbReference>
<organism evidence="1 2">
    <name type="scientific">Vibrio inusitatus NBRC 102082</name>
    <dbReference type="NCBI Taxonomy" id="1219070"/>
    <lineage>
        <taxon>Bacteria</taxon>
        <taxon>Pseudomonadati</taxon>
        <taxon>Pseudomonadota</taxon>
        <taxon>Gammaproteobacteria</taxon>
        <taxon>Vibrionales</taxon>
        <taxon>Vibrionaceae</taxon>
        <taxon>Vibrio</taxon>
    </lineage>
</organism>
<dbReference type="RefSeq" id="WP_141345508.1">
    <property type="nucleotide sequence ID" value="NZ_BJLF01000008.1"/>
</dbReference>
<gene>
    <name evidence="1" type="ORF">VIN01S_19880</name>
</gene>
<proteinExistence type="predicted"/>
<accession>A0A4Y3HY44</accession>
<dbReference type="AlphaFoldDB" id="A0A4Y3HY44"/>
<keyword evidence="1" id="KW-0449">Lipoprotein</keyword>